<feature type="transmembrane region" description="Helical" evidence="1">
    <location>
        <begin position="298"/>
        <end position="318"/>
    </location>
</feature>
<feature type="transmembrane region" description="Helical" evidence="1">
    <location>
        <begin position="264"/>
        <end position="286"/>
    </location>
</feature>
<feature type="transmembrane region" description="Helical" evidence="1">
    <location>
        <begin position="166"/>
        <end position="188"/>
    </location>
</feature>
<dbReference type="AlphaFoldDB" id="A0A0M0LLN4"/>
<sequence length="365" mass="41707">MKLILFELKKMIRTKGVPILLLLTVLFISGLFMRNVIQQDALQTKKIEKFTKYRSNVIGQYQTDREALKKGPNAEIEARFEVGGLLFDQLEKLIKAIEDKKWKKELKSEIEVYQSAIHFKELEGSFLLNDNDMQKAIKQNEELLKRGLPKEDLDYSIQTTVFMKKIISLLFNTAGIMIVLLVLATLITKEFEDHNMQLVYSLPIARNKLIGIKFFSLLIVGLVWLSTILLISYALPTLFGINVGEIFTYPLFTKEENFLDSGEYIIQAIIYSISFIGFSIATILFLSFFIRNSIVNSLVILIIFCGGLLVTNSGFNSIWNPFPYQNIDLAVLNTPDYYPFGAIVLIGFMILLLLLTILSNRKRGI</sequence>
<gene>
    <name evidence="2" type="ORF">AMD00_05645</name>
</gene>
<keyword evidence="3" id="KW-1185">Reference proteome</keyword>
<evidence type="ECO:0000313" key="3">
    <source>
        <dbReference type="Proteomes" id="UP000036867"/>
    </source>
</evidence>
<dbReference type="GO" id="GO:0005886">
    <property type="term" value="C:plasma membrane"/>
    <property type="evidence" value="ECO:0007669"/>
    <property type="project" value="UniProtKB-SubCell"/>
</dbReference>
<comment type="caution">
    <text evidence="2">The sequence shown here is derived from an EMBL/GenBank/DDBJ whole genome shotgun (WGS) entry which is preliminary data.</text>
</comment>
<dbReference type="Proteomes" id="UP000036867">
    <property type="component" value="Unassembled WGS sequence"/>
</dbReference>
<feature type="transmembrane region" description="Helical" evidence="1">
    <location>
        <begin position="209"/>
        <end position="235"/>
    </location>
</feature>
<keyword evidence="1" id="KW-0472">Membrane</keyword>
<proteinExistence type="predicted"/>
<dbReference type="GO" id="GO:0140359">
    <property type="term" value="F:ABC-type transporter activity"/>
    <property type="evidence" value="ECO:0007669"/>
    <property type="project" value="InterPro"/>
</dbReference>
<dbReference type="PANTHER" id="PTHR37305">
    <property type="entry name" value="INTEGRAL MEMBRANE PROTEIN-RELATED"/>
    <property type="match status" value="1"/>
</dbReference>
<keyword evidence="1" id="KW-1133">Transmembrane helix</keyword>
<name>A0A0M0LLN4_9BACL</name>
<protein>
    <submittedName>
        <fullName evidence="2">Uncharacterized protein</fullName>
    </submittedName>
</protein>
<evidence type="ECO:0000313" key="2">
    <source>
        <dbReference type="EMBL" id="KOO51911.1"/>
    </source>
</evidence>
<keyword evidence="1" id="KW-0812">Transmembrane</keyword>
<dbReference type="STRING" id="263475.AMD00_05645"/>
<organism evidence="2 3">
    <name type="scientific">Viridibacillus arvi</name>
    <dbReference type="NCBI Taxonomy" id="263475"/>
    <lineage>
        <taxon>Bacteria</taxon>
        <taxon>Bacillati</taxon>
        <taxon>Bacillota</taxon>
        <taxon>Bacilli</taxon>
        <taxon>Bacillales</taxon>
        <taxon>Caryophanaceae</taxon>
        <taxon>Viridibacillus</taxon>
    </lineage>
</organism>
<feature type="transmembrane region" description="Helical" evidence="1">
    <location>
        <begin position="338"/>
        <end position="358"/>
    </location>
</feature>
<accession>A0A0M0LLN4</accession>
<evidence type="ECO:0000256" key="1">
    <source>
        <dbReference type="SAM" id="Phobius"/>
    </source>
</evidence>
<dbReference type="Pfam" id="PF12679">
    <property type="entry name" value="ABC2_membrane_2"/>
    <property type="match status" value="1"/>
</dbReference>
<reference evidence="3" key="1">
    <citation type="submission" date="2015-08" db="EMBL/GenBank/DDBJ databases">
        <title>Fjat-10028 dsm 16317.</title>
        <authorList>
            <person name="Liu B."/>
            <person name="Wang J."/>
            <person name="Zhu Y."/>
            <person name="Liu G."/>
            <person name="Chen Q."/>
            <person name="Chen Z."/>
            <person name="Lan J."/>
            <person name="Che J."/>
            <person name="Ge C."/>
            <person name="Shi H."/>
            <person name="Pan Z."/>
            <person name="Liu X."/>
        </authorList>
    </citation>
    <scope>NUCLEOTIDE SEQUENCE [LARGE SCALE GENOMIC DNA]</scope>
    <source>
        <strain evidence="3">DSM 16317</strain>
    </source>
</reference>
<dbReference type="EMBL" id="LILB01000001">
    <property type="protein sequence ID" value="KOO51911.1"/>
    <property type="molecule type" value="Genomic_DNA"/>
</dbReference>
<dbReference type="PANTHER" id="PTHR37305:SF1">
    <property type="entry name" value="MEMBRANE PROTEIN"/>
    <property type="match status" value="1"/>
</dbReference>